<sequence length="204" mass="22631">MFLLPAMQNIERAVSDLGVKVSTATDTNGFSRFPPSSGSFTPDFQIFFIDPVLSFLVSKKSPPAREYLTYFTYVNNMRDLSLEYALLISNKTVVNDGSNSYRNLFLAFLDTIYAALEKSIAGSVKIVVSESSWPTSGGTAASVDNARTYVKNFIQIAKTGSPRRPERAIETYIVRFDIKLVNNCLKLIAVSVTQMALFGFVIYV</sequence>
<reference evidence="7" key="1">
    <citation type="submission" date="2019-12" db="EMBL/GenBank/DDBJ databases">
        <title>Genome sequencing and annotation of Brassica cretica.</title>
        <authorList>
            <person name="Studholme D.J."/>
            <person name="Sarris P.F."/>
        </authorList>
    </citation>
    <scope>NUCLEOTIDE SEQUENCE</scope>
    <source>
        <strain evidence="7">PFS-001/15</strain>
        <strain evidence="8">PFS-102/07</strain>
        <tissue evidence="7">Leaf</tissue>
    </source>
</reference>
<dbReference type="PANTHER" id="PTHR32227">
    <property type="entry name" value="GLUCAN ENDO-1,3-BETA-GLUCOSIDASE BG1-RELATED-RELATED"/>
    <property type="match status" value="1"/>
</dbReference>
<evidence type="ECO:0000256" key="4">
    <source>
        <dbReference type="ARBA" id="ARBA00022801"/>
    </source>
</evidence>
<dbReference type="Proteomes" id="UP000712281">
    <property type="component" value="Unassembled WGS sequence"/>
</dbReference>
<evidence type="ECO:0000313" key="7">
    <source>
        <dbReference type="EMBL" id="KAF2568747.1"/>
    </source>
</evidence>
<evidence type="ECO:0000256" key="5">
    <source>
        <dbReference type="ARBA" id="ARBA00023295"/>
    </source>
</evidence>
<dbReference type="EMBL" id="QGKW02001911">
    <property type="protein sequence ID" value="KAF2568747.1"/>
    <property type="molecule type" value="Genomic_DNA"/>
</dbReference>
<comment type="similarity">
    <text evidence="2 6">Belongs to the glycosyl hydrolase 17 family.</text>
</comment>
<protein>
    <recommendedName>
        <fullName evidence="3">glucan endo-1,3-beta-D-glucosidase</fullName>
        <ecNumber evidence="3">3.2.1.39</ecNumber>
    </recommendedName>
</protein>
<dbReference type="GO" id="GO:0005975">
    <property type="term" value="P:carbohydrate metabolic process"/>
    <property type="evidence" value="ECO:0007669"/>
    <property type="project" value="InterPro"/>
</dbReference>
<dbReference type="SUPFAM" id="SSF51445">
    <property type="entry name" value="(Trans)glycosidases"/>
    <property type="match status" value="1"/>
</dbReference>
<proteinExistence type="inferred from homology"/>
<organism evidence="7 9">
    <name type="scientific">Brassica cretica</name>
    <name type="common">Mustard</name>
    <dbReference type="NCBI Taxonomy" id="69181"/>
    <lineage>
        <taxon>Eukaryota</taxon>
        <taxon>Viridiplantae</taxon>
        <taxon>Streptophyta</taxon>
        <taxon>Embryophyta</taxon>
        <taxon>Tracheophyta</taxon>
        <taxon>Spermatophyta</taxon>
        <taxon>Magnoliopsida</taxon>
        <taxon>eudicotyledons</taxon>
        <taxon>Gunneridae</taxon>
        <taxon>Pentapetalae</taxon>
        <taxon>rosids</taxon>
        <taxon>malvids</taxon>
        <taxon>Brassicales</taxon>
        <taxon>Brassicaceae</taxon>
        <taxon>Brassiceae</taxon>
        <taxon>Brassica</taxon>
    </lineage>
</organism>
<keyword evidence="5" id="KW-0326">Glycosidase</keyword>
<gene>
    <name evidence="7" type="ORF">F2Q68_00026234</name>
    <name evidence="8" type="ORF">F2Q70_00026666</name>
</gene>
<dbReference type="EMBL" id="QGKY02000094">
    <property type="protein sequence ID" value="KAF2601307.1"/>
    <property type="molecule type" value="Genomic_DNA"/>
</dbReference>
<dbReference type="Gene3D" id="3.20.20.80">
    <property type="entry name" value="Glycosidases"/>
    <property type="match status" value="1"/>
</dbReference>
<dbReference type="InterPro" id="IPR017853">
    <property type="entry name" value="GH"/>
</dbReference>
<comment type="caution">
    <text evidence="7">The sequence shown here is derived from an EMBL/GenBank/DDBJ whole genome shotgun (WGS) entry which is preliminary data.</text>
</comment>
<evidence type="ECO:0000313" key="9">
    <source>
        <dbReference type="Proteomes" id="UP000712281"/>
    </source>
</evidence>
<dbReference type="InterPro" id="IPR000490">
    <property type="entry name" value="Glyco_hydro_17"/>
</dbReference>
<evidence type="ECO:0000256" key="2">
    <source>
        <dbReference type="ARBA" id="ARBA00008773"/>
    </source>
</evidence>
<keyword evidence="4" id="KW-0378">Hydrolase</keyword>
<dbReference type="Pfam" id="PF00332">
    <property type="entry name" value="Glyco_hydro_17"/>
    <property type="match status" value="1"/>
</dbReference>
<dbReference type="EC" id="3.2.1.39" evidence="3"/>
<evidence type="ECO:0000256" key="1">
    <source>
        <dbReference type="ARBA" id="ARBA00000382"/>
    </source>
</evidence>
<evidence type="ECO:0000256" key="6">
    <source>
        <dbReference type="RuleBase" id="RU004335"/>
    </source>
</evidence>
<dbReference type="AlphaFoldDB" id="A0A8S9IHT6"/>
<dbReference type="InterPro" id="IPR044965">
    <property type="entry name" value="Glyco_hydro_17_plant"/>
</dbReference>
<comment type="catalytic activity">
    <reaction evidence="1">
        <text>Hydrolysis of (1-&gt;3)-beta-D-glucosidic linkages in (1-&gt;3)-beta-D-glucans.</text>
        <dbReference type="EC" id="3.2.1.39"/>
    </reaction>
</comment>
<dbReference type="GO" id="GO:0042973">
    <property type="term" value="F:glucan endo-1,3-beta-D-glucosidase activity"/>
    <property type="evidence" value="ECO:0007669"/>
    <property type="project" value="UniProtKB-EC"/>
</dbReference>
<evidence type="ECO:0000256" key="3">
    <source>
        <dbReference type="ARBA" id="ARBA00012780"/>
    </source>
</evidence>
<evidence type="ECO:0000313" key="8">
    <source>
        <dbReference type="EMBL" id="KAF2601307.1"/>
    </source>
</evidence>
<name>A0A8S9IHT6_BRACR</name>
<accession>A0A8S9IHT6</accession>